<keyword evidence="5" id="KW-1185">Reference proteome</keyword>
<gene>
    <name evidence="4" type="primary">63</name>
    <name evidence="4" type="ORF">CIRCUM_63</name>
</gene>
<proteinExistence type="predicted"/>
<dbReference type="InterPro" id="IPR027417">
    <property type="entry name" value="P-loop_NTPase"/>
</dbReference>
<dbReference type="Proteomes" id="UP000222527">
    <property type="component" value="Segment"/>
</dbReference>
<evidence type="ECO:0000256" key="1">
    <source>
        <dbReference type="ARBA" id="ARBA00022722"/>
    </source>
</evidence>
<keyword evidence="1" id="KW-0540">Nuclease</keyword>
<reference evidence="4 5" key="1">
    <citation type="submission" date="2015-11" db="EMBL/GenBank/DDBJ databases">
        <authorList>
            <person name="Aziz R.M."/>
            <person name="Carl E.L."/>
            <person name="Farooq M.A."/>
            <person name="Gal B."/>
            <person name="Garcia Martinez K."/>
            <person name="Mathew K.J."/>
            <person name="Obando D.J."/>
            <person name="Robinson K.M."/>
            <person name="Robinson M.D."/>
            <person name="Sanders L.M."/>
            <person name="Silva M.P."/>
            <person name="Tasnim L."/>
            <person name="Vo M."/>
            <person name="Vo Q.D."/>
            <person name="Simon S.E."/>
            <person name="Hughes L.E."/>
            <person name="Benjamin R.C."/>
            <person name="Bradley K.W."/>
            <person name="Asai D.J."/>
            <person name="Bowman C.A."/>
            <person name="Russell D.A."/>
            <person name="Pope W.H."/>
            <person name="Jacobs-Sera D."/>
            <person name="Hendrix R.W."/>
            <person name="Hatfull G.F."/>
        </authorList>
    </citation>
    <scope>NUCLEOTIDE SEQUENCE [LARGE SCALE GENOMIC DNA]</scope>
</reference>
<evidence type="ECO:0000313" key="4">
    <source>
        <dbReference type="EMBL" id="ALY08747.1"/>
    </source>
</evidence>
<dbReference type="GO" id="GO:0004518">
    <property type="term" value="F:nuclease activity"/>
    <property type="evidence" value="ECO:0007669"/>
    <property type="project" value="UniProtKB-KW"/>
</dbReference>
<dbReference type="InterPro" id="IPR023211">
    <property type="entry name" value="DNA_pol_palm_dom_sf"/>
</dbReference>
<dbReference type="InterPro" id="IPR043502">
    <property type="entry name" value="DNA/RNA_pol_sf"/>
</dbReference>
<dbReference type="RefSeq" id="YP_009603152.1">
    <property type="nucleotide sequence ID" value="NC_041948.1"/>
</dbReference>
<protein>
    <submittedName>
        <fullName evidence="4">DNA primase/polymerase</fullName>
    </submittedName>
</protein>
<keyword evidence="2" id="KW-0378">Hydrolase</keyword>
<dbReference type="SUPFAM" id="SSF52540">
    <property type="entry name" value="P-loop containing nucleoside triphosphate hydrolases"/>
    <property type="match status" value="1"/>
</dbReference>
<evidence type="ECO:0000256" key="2">
    <source>
        <dbReference type="ARBA" id="ARBA00022801"/>
    </source>
</evidence>
<dbReference type="InterPro" id="IPR012337">
    <property type="entry name" value="RNaseH-like_sf"/>
</dbReference>
<feature type="domain" description="NrS-1 polymerase-like helicase" evidence="3">
    <location>
        <begin position="178"/>
        <end position="290"/>
    </location>
</feature>
<name>A0A0U4JQG3_9CAUD</name>
<evidence type="ECO:0000313" key="5">
    <source>
        <dbReference type="Proteomes" id="UP000222527"/>
    </source>
</evidence>
<dbReference type="Gene3D" id="3.40.50.300">
    <property type="entry name" value="P-loop containing nucleotide triphosphate hydrolases"/>
    <property type="match status" value="1"/>
</dbReference>
<dbReference type="EMBL" id="KU160642">
    <property type="protein sequence ID" value="ALY08747.1"/>
    <property type="molecule type" value="Genomic_DNA"/>
</dbReference>
<dbReference type="GO" id="GO:0016787">
    <property type="term" value="F:hydrolase activity"/>
    <property type="evidence" value="ECO:0007669"/>
    <property type="project" value="UniProtKB-KW"/>
</dbReference>
<dbReference type="Pfam" id="PF19263">
    <property type="entry name" value="DUF5906"/>
    <property type="match status" value="1"/>
</dbReference>
<accession>A0A0U4JQG3</accession>
<dbReference type="SUPFAM" id="SSF56672">
    <property type="entry name" value="DNA/RNA polymerases"/>
    <property type="match status" value="1"/>
</dbReference>
<dbReference type="Gene3D" id="3.90.1600.10">
    <property type="entry name" value="Palm domain of DNA polymerase"/>
    <property type="match status" value="1"/>
</dbReference>
<dbReference type="SUPFAM" id="SSF53098">
    <property type="entry name" value="Ribonuclease H-like"/>
    <property type="match status" value="1"/>
</dbReference>
<dbReference type="InterPro" id="IPR045455">
    <property type="entry name" value="NrS-1_pol-like_helicase"/>
</dbReference>
<organism evidence="4 5">
    <name type="scientific">Arthrobacter phage Circum</name>
    <dbReference type="NCBI Taxonomy" id="1772295"/>
    <lineage>
        <taxon>Viruses</taxon>
        <taxon>Duplodnaviria</taxon>
        <taxon>Heunggongvirae</taxon>
        <taxon>Uroviricota</taxon>
        <taxon>Caudoviricetes</taxon>
        <taxon>Mudcatvirus</taxon>
        <taxon>Mudcatvirus circum</taxon>
    </lineage>
</organism>
<sequence length="1315" mass="150489">MDFYRIRERPARNGVVDIYPDFKVTRSKDLMVRGKQFYAIWDEEKQLWSDDEYDVPRIIDADLKRYAEENKHRIEGIISVKYMDDFSSNTWLQFRNYIGHLSDSAHQLDENLVFSNTEIKKTDYVSRRLPYPLAPGDCSAFLEILNTLYEPEEAEKILWAIGAVVSGDSKTIQKFLVFYGAPGSGKGTIINIIQKLFEGYYTTFDAKTLTSSSGFAAEAFRANPLVAIDPDGDLSKIEDNTKLNSIVSHENMTINEKYKPSYMARLNAFLFMASNKAVKITDAKSGLIRRLIDVHPSGALLSPKRYQALFSQIDFELGAIAHYCLEAYRKMGKNYYSGYRPIEMMLQTDVVFNYIETYYDLFKSQDGVSLDQAHKLWKEFIDDSQINWPMPKYKLREELKNYFKKYEDRVMVDGVRVRSWFSEFTADLYKTPVDEDKTTFSLVMDERVSLLDDELAFFPAQLANKNGTPPKFWDKSERLMKDPADGVEKLMVPPDNLVVDTVLSDIDTSRIHYVKPPLNHIVIDFDLADADGNKSAELNLEAASTWPPTYAEYSKSGAGVHLHYVYEGDVADLERVYDDGIEIKVFTGNSSLRRRLSKCNNIPVATINSGLPLKEKKVINVDGLKSEKSLRNMIERNMRKEIHPGTKPSIDFIHKILNEAYESDMVFNVEDMRPRLLAFANNSTNQAPYCLKVVMNMKFKSEEVDPNPISSDEVARRDQEAMENSPITFFDVEVFPNLFIISYKYLGADTVVRMTNPTSMQVGELFNLKLVGYNNRRYDNHILYGAFLGYNNEQLYDLSQRIISNAPGALFGEAYNISYADIYDFSSKKQSLKKFQIELGLKHDELGFPWDEPVPEDQWERVGEYCDNDVLSTEEVFKDREQDFVARQILAELSGLSVNDTTQKHTARIVFQGDRDYKDEFVYTDLSEMFPGYKYDFGESTYKGEITGEGGYVDAEPGIYEDVVLLDVESMHPTSIKQLNLFGKYTDNFWDLVQARLAIKHKDYDAAAKMLNGQLAPYLGTPEQAKALSYALKIVINIVYGLTSAKFDNPFKDSRNSDNIVAKRGALFMIDLKHYLQDLGFPPVHIKTDSVKIPGADEKIIQLVMEFGKKYGYNFEHEKTYSKMALVNDAVYIARVGWSSDGPEEVGKWTATGKQFKHPYVFKKLFSHEPIVFRDLCEEKQVATAMYLDFDSHTVPMAFDRSTKDDLQFIGKTGLFCPMLEGKGGGLLMRQDKLDKDKFHAVTGTKGFFWMEAEMVKNLHKAHDINLEYFETLVNEAIDTIEKYGRFEDFVDYIDDSPVVIDGETVPASDLDFAA</sequence>
<dbReference type="GeneID" id="40079018"/>
<evidence type="ECO:0000259" key="3">
    <source>
        <dbReference type="Pfam" id="PF19263"/>
    </source>
</evidence>
<dbReference type="KEGG" id="vg:40079018"/>